<dbReference type="SUPFAM" id="SSF50952">
    <property type="entry name" value="Soluble quinoprotein glucose dehydrogenase"/>
    <property type="match status" value="1"/>
</dbReference>
<dbReference type="GO" id="GO:0016798">
    <property type="term" value="F:hydrolase activity, acting on glycosyl bonds"/>
    <property type="evidence" value="ECO:0007669"/>
    <property type="project" value="UniProtKB-KW"/>
</dbReference>
<dbReference type="SUPFAM" id="SSF75005">
    <property type="entry name" value="Arabinanase/levansucrase/invertase"/>
    <property type="match status" value="2"/>
</dbReference>
<accession>A0A517WRU0</accession>
<dbReference type="PANTHER" id="PTHR35279:SF1">
    <property type="entry name" value="ARABINANASE_LEVANSUCRASE_INVERTASE"/>
    <property type="match status" value="1"/>
</dbReference>
<dbReference type="RefSeq" id="WP_232098885.1">
    <property type="nucleotide sequence ID" value="NZ_CP037422.1"/>
</dbReference>
<reference evidence="5 6" key="1">
    <citation type="submission" date="2019-03" db="EMBL/GenBank/DDBJ databases">
        <title>Deep-cultivation of Planctomycetes and their phenomic and genomic characterization uncovers novel biology.</title>
        <authorList>
            <person name="Wiegand S."/>
            <person name="Jogler M."/>
            <person name="Boedeker C."/>
            <person name="Pinto D."/>
            <person name="Vollmers J."/>
            <person name="Rivas-Marin E."/>
            <person name="Kohn T."/>
            <person name="Peeters S.H."/>
            <person name="Heuer A."/>
            <person name="Rast P."/>
            <person name="Oberbeckmann S."/>
            <person name="Bunk B."/>
            <person name="Jeske O."/>
            <person name="Meyerdierks A."/>
            <person name="Storesund J.E."/>
            <person name="Kallscheuer N."/>
            <person name="Luecker S."/>
            <person name="Lage O.M."/>
            <person name="Pohl T."/>
            <person name="Merkel B.J."/>
            <person name="Hornburger P."/>
            <person name="Mueller R.-W."/>
            <person name="Bruemmer F."/>
            <person name="Labrenz M."/>
            <person name="Spormann A.M."/>
            <person name="Op den Camp H."/>
            <person name="Overmann J."/>
            <person name="Amann R."/>
            <person name="Jetten M.S.M."/>
            <person name="Mascher T."/>
            <person name="Medema M.H."/>
            <person name="Devos D.P."/>
            <person name="Kaster A.-K."/>
            <person name="Ovreas L."/>
            <person name="Rohde M."/>
            <person name="Galperin M.Y."/>
            <person name="Jogler C."/>
        </authorList>
    </citation>
    <scope>NUCLEOTIDE SEQUENCE [LARGE SCALE GENOMIC DNA]</scope>
    <source>
        <strain evidence="5 6">V202</strain>
    </source>
</reference>
<protein>
    <recommendedName>
        <fullName evidence="4">Glycosyl hydrolase family 32 N-terminal domain-containing protein</fullName>
    </recommendedName>
</protein>
<evidence type="ECO:0000313" key="5">
    <source>
        <dbReference type="EMBL" id="QDU07970.1"/>
    </source>
</evidence>
<gene>
    <name evidence="5" type="ORF">V202x_13320</name>
</gene>
<keyword evidence="2" id="KW-0378">Hydrolase</keyword>
<sequence length="602" mass="67990">MRLNHRVHAIFWSLLIAWVCCVPEARAKEKPQREFRELERHAAQEAHQAVAVDETSFFAISSREIARYRKSDGTQLQKWVGAKDSHIRHLNSGVVVDGKLYCAHSNWPDHPLKNTVEVFDAKNLKHLESLKFSNTTGAINWIDRRNGAWWIAFAFYGELATVRKTHLVRFDDEWYAEGTWTFPDSVLKRFLPNSNSGGAWGPHGLLYTTGHDRGELYVLQVPETSGVLHHVGTLTAPIAGQGIAWDRSDIGTLFGIHRRQKQVVKLRITHTKEYASLRNQIQWVRDKNNPILPPRPAGSFDSTRCMNPWVLRERDQYRLFYAGGDDRSVHRIGVATASIKDLNKWDRKGPLLEIGTPDSFDARWCVLPHVVQTSQEKYHLYYTGNSGKGSGLSVFPGIGLATSVDGQNWNRYGNTPVLAPSGEPGSPDAIGIAGGSVLQLKRDDGTTEWRFYYTGCPTIGKPHLVNQQKTICLAVSDDGIHWNKRGTIMQRDPNRDYENVGVAGPVVLQRDDGTFQMWYSAIGSRWGYYCICYAESDDGYLWTRGAQYGDNLQLEPSKTGWDSQMVEYPTIIRENNRLRMFYCGNGYGRTGIGTALSSEINP</sequence>
<feature type="domain" description="Glycosyl hydrolase family 32 N-terminal" evidence="4">
    <location>
        <begin position="371"/>
        <end position="570"/>
    </location>
</feature>
<proteinExistence type="inferred from homology"/>
<dbReference type="PANTHER" id="PTHR35279">
    <property type="match status" value="1"/>
</dbReference>
<name>A0A517WRU0_9PLAN</name>
<dbReference type="Pfam" id="PF00251">
    <property type="entry name" value="Glyco_hydro_32N"/>
    <property type="match status" value="1"/>
</dbReference>
<comment type="similarity">
    <text evidence="1">Belongs to the glycosyl hydrolase 32 family.</text>
</comment>
<evidence type="ECO:0000259" key="4">
    <source>
        <dbReference type="Pfam" id="PF00251"/>
    </source>
</evidence>
<evidence type="ECO:0000313" key="6">
    <source>
        <dbReference type="Proteomes" id="UP000318384"/>
    </source>
</evidence>
<dbReference type="Gene3D" id="2.115.10.20">
    <property type="entry name" value="Glycosyl hydrolase domain, family 43"/>
    <property type="match status" value="3"/>
</dbReference>
<keyword evidence="3" id="KW-0326">Glycosidase</keyword>
<keyword evidence="6" id="KW-1185">Reference proteome</keyword>
<dbReference type="InterPro" id="IPR011041">
    <property type="entry name" value="Quinoprot_gluc/sorb_DH_b-prop"/>
</dbReference>
<organism evidence="5 6">
    <name type="scientific">Gimesia aquarii</name>
    <dbReference type="NCBI Taxonomy" id="2527964"/>
    <lineage>
        <taxon>Bacteria</taxon>
        <taxon>Pseudomonadati</taxon>
        <taxon>Planctomycetota</taxon>
        <taxon>Planctomycetia</taxon>
        <taxon>Planctomycetales</taxon>
        <taxon>Planctomycetaceae</taxon>
        <taxon>Gimesia</taxon>
    </lineage>
</organism>
<evidence type="ECO:0000256" key="2">
    <source>
        <dbReference type="ARBA" id="ARBA00022801"/>
    </source>
</evidence>
<evidence type="ECO:0000256" key="1">
    <source>
        <dbReference type="ARBA" id="ARBA00009902"/>
    </source>
</evidence>
<dbReference type="Proteomes" id="UP000318384">
    <property type="component" value="Chromosome"/>
</dbReference>
<dbReference type="InterPro" id="IPR023296">
    <property type="entry name" value="Glyco_hydro_beta-prop_sf"/>
</dbReference>
<evidence type="ECO:0000256" key="3">
    <source>
        <dbReference type="ARBA" id="ARBA00023295"/>
    </source>
</evidence>
<dbReference type="InterPro" id="IPR013148">
    <property type="entry name" value="Glyco_hydro_32_N"/>
</dbReference>
<dbReference type="AlphaFoldDB" id="A0A517WRU0"/>
<dbReference type="EMBL" id="CP037422">
    <property type="protein sequence ID" value="QDU07970.1"/>
    <property type="molecule type" value="Genomic_DNA"/>
</dbReference>